<sequence length="166" mass="19239">MRWRCEMSVNRLGMIMMSRVAMSVMHVIIIFVNSVMSYRRSRIILLPCSACHRPHKLPHRLRPQHPRKLPHKFRLQRPRKMPDKVQSTTTPSCAGVCNGTDARSCDGVDVLAEVAIVSVTMVELVMIVVYQISLQHVPNFMLSINHVTVFFLLRFMDWSYNVNFQT</sequence>
<evidence type="ECO:0000256" key="1">
    <source>
        <dbReference type="SAM" id="Phobius"/>
    </source>
</evidence>
<protein>
    <submittedName>
        <fullName evidence="2">Uncharacterized protein</fullName>
    </submittedName>
</protein>
<dbReference type="AlphaFoldDB" id="A0AAW1L388"/>
<gene>
    <name evidence="2" type="ORF">RND81_05G235100</name>
</gene>
<feature type="transmembrane region" description="Helical" evidence="1">
    <location>
        <begin position="12"/>
        <end position="32"/>
    </location>
</feature>
<comment type="caution">
    <text evidence="2">The sequence shown here is derived from an EMBL/GenBank/DDBJ whole genome shotgun (WGS) entry which is preliminary data.</text>
</comment>
<dbReference type="Proteomes" id="UP001443914">
    <property type="component" value="Unassembled WGS sequence"/>
</dbReference>
<evidence type="ECO:0000313" key="3">
    <source>
        <dbReference type="Proteomes" id="UP001443914"/>
    </source>
</evidence>
<reference evidence="2" key="1">
    <citation type="submission" date="2024-03" db="EMBL/GenBank/DDBJ databases">
        <title>WGS assembly of Saponaria officinalis var. Norfolk2.</title>
        <authorList>
            <person name="Jenkins J."/>
            <person name="Shu S."/>
            <person name="Grimwood J."/>
            <person name="Barry K."/>
            <person name="Goodstein D."/>
            <person name="Schmutz J."/>
            <person name="Leebens-Mack J."/>
            <person name="Osbourn A."/>
        </authorList>
    </citation>
    <scope>NUCLEOTIDE SEQUENCE [LARGE SCALE GENOMIC DNA]</scope>
    <source>
        <strain evidence="2">JIC</strain>
    </source>
</reference>
<accession>A0AAW1L388</accession>
<dbReference type="EMBL" id="JBDFQZ010000005">
    <property type="protein sequence ID" value="KAK9726754.1"/>
    <property type="molecule type" value="Genomic_DNA"/>
</dbReference>
<keyword evidence="1" id="KW-1133">Transmembrane helix</keyword>
<feature type="transmembrane region" description="Helical" evidence="1">
    <location>
        <begin position="110"/>
        <end position="130"/>
    </location>
</feature>
<name>A0AAW1L388_SAPOF</name>
<evidence type="ECO:0000313" key="2">
    <source>
        <dbReference type="EMBL" id="KAK9726754.1"/>
    </source>
</evidence>
<keyword evidence="1" id="KW-0812">Transmembrane</keyword>
<keyword evidence="1" id="KW-0472">Membrane</keyword>
<proteinExistence type="predicted"/>
<keyword evidence="3" id="KW-1185">Reference proteome</keyword>
<feature type="transmembrane region" description="Helical" evidence="1">
    <location>
        <begin position="137"/>
        <end position="156"/>
    </location>
</feature>
<organism evidence="2 3">
    <name type="scientific">Saponaria officinalis</name>
    <name type="common">Common soapwort</name>
    <name type="synonym">Lychnis saponaria</name>
    <dbReference type="NCBI Taxonomy" id="3572"/>
    <lineage>
        <taxon>Eukaryota</taxon>
        <taxon>Viridiplantae</taxon>
        <taxon>Streptophyta</taxon>
        <taxon>Embryophyta</taxon>
        <taxon>Tracheophyta</taxon>
        <taxon>Spermatophyta</taxon>
        <taxon>Magnoliopsida</taxon>
        <taxon>eudicotyledons</taxon>
        <taxon>Gunneridae</taxon>
        <taxon>Pentapetalae</taxon>
        <taxon>Caryophyllales</taxon>
        <taxon>Caryophyllaceae</taxon>
        <taxon>Caryophylleae</taxon>
        <taxon>Saponaria</taxon>
    </lineage>
</organism>